<comment type="caution">
    <text evidence="2">The sequence shown here is derived from an EMBL/GenBank/DDBJ whole genome shotgun (WGS) entry which is preliminary data.</text>
</comment>
<dbReference type="NCBIfam" id="TIGR01571">
    <property type="entry name" value="A_thal_Cys_rich"/>
    <property type="match status" value="1"/>
</dbReference>
<comment type="similarity">
    <text evidence="1">Belongs to the cornifelin family.</text>
</comment>
<dbReference type="AlphaFoldDB" id="A0AAV6FF39"/>
<accession>A0AAV6FF39</accession>
<dbReference type="Proteomes" id="UP000823561">
    <property type="component" value="Chromosome 24"/>
</dbReference>
<evidence type="ECO:0000313" key="3">
    <source>
        <dbReference type="Proteomes" id="UP000823561"/>
    </source>
</evidence>
<dbReference type="InterPro" id="IPR006461">
    <property type="entry name" value="PLAC_motif_containing"/>
</dbReference>
<dbReference type="PANTHER" id="PTHR15907">
    <property type="entry name" value="DUF614 FAMILY PROTEIN-RELATED"/>
    <property type="match status" value="1"/>
</dbReference>
<reference evidence="2" key="1">
    <citation type="submission" date="2020-10" db="EMBL/GenBank/DDBJ databases">
        <title>Chromosome-scale genome assembly of the Allis shad, Alosa alosa.</title>
        <authorList>
            <person name="Margot Z."/>
            <person name="Christophe K."/>
            <person name="Cabau C."/>
            <person name="Louis A."/>
            <person name="Berthelot C."/>
            <person name="Parey E."/>
            <person name="Roest Crollius H."/>
            <person name="Montfort J."/>
            <person name="Robinson-Rechavi M."/>
            <person name="Bucao C."/>
            <person name="Bouchez O."/>
            <person name="Gislard M."/>
            <person name="Lluch J."/>
            <person name="Milhes M."/>
            <person name="Lampietro C."/>
            <person name="Lopez Roques C."/>
            <person name="Donnadieu C."/>
            <person name="Braasch I."/>
            <person name="Desvignes T."/>
            <person name="Postlethwait J."/>
            <person name="Bobe J."/>
            <person name="Guiguen Y."/>
        </authorList>
    </citation>
    <scope>NUCLEOTIDE SEQUENCE</scope>
    <source>
        <strain evidence="2">M-15738</strain>
        <tissue evidence="2">Blood</tissue>
    </source>
</reference>
<dbReference type="Pfam" id="PF04749">
    <property type="entry name" value="PLAC8"/>
    <property type="match status" value="1"/>
</dbReference>
<gene>
    <name evidence="2" type="ORF">AALO_G00299140</name>
</gene>
<protein>
    <submittedName>
        <fullName evidence="2">Uncharacterized protein</fullName>
    </submittedName>
</protein>
<name>A0AAV6FF39_9TELE</name>
<evidence type="ECO:0000313" key="2">
    <source>
        <dbReference type="EMBL" id="KAG5261025.1"/>
    </source>
</evidence>
<sequence>MLPGHQLLLTPRSLQLKDISTSKGTPQKIKLLRRAMAVQHQVTSVTTTYSSGSWSTGLGDCCSDMGTCCCAMWCFPCMQCQTTSQHGWCCCMPVLDPLACMAVTICLRKSIREKHGIEGSLGNDILLSCCCYPCTWCQMSRELKNRS</sequence>
<proteinExistence type="inferred from homology"/>
<dbReference type="EMBL" id="JADWDJ010000024">
    <property type="protein sequence ID" value="KAG5261025.1"/>
    <property type="molecule type" value="Genomic_DNA"/>
</dbReference>
<organism evidence="2 3">
    <name type="scientific">Alosa alosa</name>
    <name type="common">allis shad</name>
    <dbReference type="NCBI Taxonomy" id="278164"/>
    <lineage>
        <taxon>Eukaryota</taxon>
        <taxon>Metazoa</taxon>
        <taxon>Chordata</taxon>
        <taxon>Craniata</taxon>
        <taxon>Vertebrata</taxon>
        <taxon>Euteleostomi</taxon>
        <taxon>Actinopterygii</taxon>
        <taxon>Neopterygii</taxon>
        <taxon>Teleostei</taxon>
        <taxon>Clupei</taxon>
        <taxon>Clupeiformes</taxon>
        <taxon>Clupeoidei</taxon>
        <taxon>Clupeidae</taxon>
        <taxon>Alosa</taxon>
    </lineage>
</organism>
<keyword evidence="3" id="KW-1185">Reference proteome</keyword>
<evidence type="ECO:0000256" key="1">
    <source>
        <dbReference type="ARBA" id="ARBA00009024"/>
    </source>
</evidence>